<feature type="region of interest" description="Disordered" evidence="1">
    <location>
        <begin position="282"/>
        <end position="301"/>
    </location>
</feature>
<evidence type="ECO:0000313" key="4">
    <source>
        <dbReference type="EMBL" id="CAB5389566.1"/>
    </source>
</evidence>
<reference evidence="3" key="1">
    <citation type="submission" date="2020-05" db="EMBL/GenBank/DDBJ databases">
        <authorList>
            <person name="Rincon C."/>
            <person name="Sanders R I."/>
            <person name="Robbins C."/>
            <person name="Chaturvedi A."/>
        </authorList>
    </citation>
    <scope>NUCLEOTIDE SEQUENCE</scope>
    <source>
        <strain evidence="3">CHB12</strain>
    </source>
</reference>
<feature type="region of interest" description="Disordered" evidence="1">
    <location>
        <begin position="608"/>
        <end position="661"/>
    </location>
</feature>
<comment type="caution">
    <text evidence="3">The sequence shown here is derived from an EMBL/GenBank/DDBJ whole genome shotgun (WGS) entry which is preliminary data.</text>
</comment>
<dbReference type="EMBL" id="CAGKOT010000037">
    <property type="protein sequence ID" value="CAB5377376.1"/>
    <property type="molecule type" value="Genomic_DNA"/>
</dbReference>
<feature type="compositionally biased region" description="Acidic residues" evidence="1">
    <location>
        <begin position="706"/>
        <end position="716"/>
    </location>
</feature>
<evidence type="ECO:0000313" key="3">
    <source>
        <dbReference type="EMBL" id="CAB5377376.1"/>
    </source>
</evidence>
<dbReference type="AlphaFoldDB" id="A0A915ZIC5"/>
<name>A0A915ZIC5_9GLOM</name>
<evidence type="ECO:0000313" key="5">
    <source>
        <dbReference type="Proteomes" id="UP000684084"/>
    </source>
</evidence>
<feature type="compositionally biased region" description="Polar residues" evidence="1">
    <location>
        <begin position="23"/>
        <end position="38"/>
    </location>
</feature>
<feature type="region of interest" description="Disordered" evidence="1">
    <location>
        <begin position="696"/>
        <end position="716"/>
    </location>
</feature>
<feature type="compositionally biased region" description="Basic and acidic residues" evidence="1">
    <location>
        <begin position="63"/>
        <end position="84"/>
    </location>
</feature>
<gene>
    <name evidence="3" type="ORF">CHRIB12_LOCUS15737</name>
    <name evidence="4" type="ORF">CHRIB12_LOCUS21129</name>
</gene>
<accession>A0A915ZIC5</accession>
<dbReference type="GO" id="GO:0008270">
    <property type="term" value="F:zinc ion binding"/>
    <property type="evidence" value="ECO:0007669"/>
    <property type="project" value="InterPro"/>
</dbReference>
<dbReference type="EMBL" id="CAGKOT010000065">
    <property type="protein sequence ID" value="CAB5389566.1"/>
    <property type="molecule type" value="Genomic_DNA"/>
</dbReference>
<feature type="compositionally biased region" description="Basic and acidic residues" evidence="1">
    <location>
        <begin position="282"/>
        <end position="295"/>
    </location>
</feature>
<feature type="region of interest" description="Disordered" evidence="1">
    <location>
        <begin position="513"/>
        <end position="559"/>
    </location>
</feature>
<sequence length="716" mass="80850">MSGNAKRGGRGGRQTRSSSRNSQVGGSRPTSPENQFTFSAPKETASHHESIWNTYRKKPQPTSDKKLTETMEAERAMDMEKEIVQDTYGPNSKSSSGNDKGKATEKSKVVAKDLSRDPPLPLQNIVNNVNGTNKVPTLNKEIISTPHKDQQQSVVLPNQDKINLQADQGSQPMDVDPSNSNKDPSIITIEKVKEHIALVPYGELIGGKNLKTTKIKKALQTYNIQYNKQLPVTPLGKQGAKVSFLDKEKFDQFLKIELVIQEQKEGDSGEVFNVKLQPTPLKPEKVATTNDKDSDTSQNSNNRTIQVIDIPAFRQVREIRESFEDLGEIEKIYTRGAGLYQVAFITYKDATSIDYFKEQWSYHINKDIVRVLPLLLSKEEREKRKQFSLRLSGLHYQTSGYDLKEVMTQCKGKTCFIPAVMIRGKYQRCRYAYIHFSSRDDLVAARQMNIEFKKGNAGTRQLYWSKEEDRICNICGNPTHMAKDCTNKDINKSHSKRFVSGADNWKNLKKSYADAAKSKQKPKNNSKSNNNIPSGSRDQGRPRSNHDNNDDDSDDFNNHPMFLKFKEQIINTIRKVEDKLLNMESLISDTGKQIGEVVTTQQALKCDKAHPVPVSKKKKNQQSDNNTEVKAKRRCKSDSESSEDEDELANKSNIQSRQFQKSDQNIQNIVAQQKQIQQNHQETKSLLSSLYNMLAGGPSASSLLGDNDEVFDDSAV</sequence>
<feature type="compositionally biased region" description="Basic and acidic residues" evidence="1">
    <location>
        <begin position="538"/>
        <end position="548"/>
    </location>
</feature>
<dbReference type="Proteomes" id="UP000684084">
    <property type="component" value="Unassembled WGS sequence"/>
</dbReference>
<feature type="region of interest" description="Disordered" evidence="1">
    <location>
        <begin position="1"/>
        <end position="132"/>
    </location>
</feature>
<protein>
    <recommendedName>
        <fullName evidence="2">CCHC-type domain-containing protein</fullName>
    </recommendedName>
</protein>
<dbReference type="InterPro" id="IPR001878">
    <property type="entry name" value="Znf_CCHC"/>
</dbReference>
<evidence type="ECO:0000259" key="2">
    <source>
        <dbReference type="SMART" id="SM00343"/>
    </source>
</evidence>
<proteinExistence type="predicted"/>
<dbReference type="OrthoDB" id="2408417at2759"/>
<dbReference type="GO" id="GO:0003676">
    <property type="term" value="F:nucleic acid binding"/>
    <property type="evidence" value="ECO:0007669"/>
    <property type="project" value="InterPro"/>
</dbReference>
<feature type="compositionally biased region" description="Low complexity" evidence="1">
    <location>
        <begin position="525"/>
        <end position="536"/>
    </location>
</feature>
<evidence type="ECO:0000256" key="1">
    <source>
        <dbReference type="SAM" id="MobiDB-lite"/>
    </source>
</evidence>
<feature type="compositionally biased region" description="Polar residues" evidence="1">
    <location>
        <begin position="650"/>
        <end position="661"/>
    </location>
</feature>
<feature type="domain" description="CCHC-type" evidence="2">
    <location>
        <begin position="471"/>
        <end position="487"/>
    </location>
</feature>
<dbReference type="SMART" id="SM00343">
    <property type="entry name" value="ZnF_C2HC"/>
    <property type="match status" value="1"/>
</dbReference>
<organism evidence="3 5">
    <name type="scientific">Rhizophagus irregularis</name>
    <dbReference type="NCBI Taxonomy" id="588596"/>
    <lineage>
        <taxon>Eukaryota</taxon>
        <taxon>Fungi</taxon>
        <taxon>Fungi incertae sedis</taxon>
        <taxon>Mucoromycota</taxon>
        <taxon>Glomeromycotina</taxon>
        <taxon>Glomeromycetes</taxon>
        <taxon>Glomerales</taxon>
        <taxon>Glomeraceae</taxon>
        <taxon>Rhizophagus</taxon>
    </lineage>
</organism>
<feature type="compositionally biased region" description="Basic and acidic residues" evidence="1">
    <location>
        <begin position="99"/>
        <end position="116"/>
    </location>
</feature>